<name>A0ABX0AJN1_9GAMM</name>
<feature type="chain" id="PRO_5045735286" description="Thiol:disulfide interchange protein" evidence="8">
    <location>
        <begin position="20"/>
        <end position="214"/>
    </location>
</feature>
<dbReference type="PANTHER" id="PTHR35891:SF2">
    <property type="entry name" value="THIOL:DISULFIDE INTERCHANGE PROTEIN DSBA"/>
    <property type="match status" value="1"/>
</dbReference>
<evidence type="ECO:0000256" key="3">
    <source>
        <dbReference type="ARBA" id="ARBA00022729"/>
    </source>
</evidence>
<evidence type="ECO:0000256" key="1">
    <source>
        <dbReference type="ARBA" id="ARBA00004418"/>
    </source>
</evidence>
<organism evidence="10 11">
    <name type="scientific">Pseudoxanthomonas gei</name>
    <dbReference type="NCBI Taxonomy" id="1383030"/>
    <lineage>
        <taxon>Bacteria</taxon>
        <taxon>Pseudomonadati</taxon>
        <taxon>Pseudomonadota</taxon>
        <taxon>Gammaproteobacteria</taxon>
        <taxon>Lysobacterales</taxon>
        <taxon>Lysobacteraceae</taxon>
        <taxon>Pseudoxanthomonas</taxon>
    </lineage>
</organism>
<dbReference type="Pfam" id="PF01323">
    <property type="entry name" value="DSBA"/>
    <property type="match status" value="1"/>
</dbReference>
<dbReference type="Gene3D" id="3.40.30.10">
    <property type="entry name" value="Glutaredoxin"/>
    <property type="match status" value="1"/>
</dbReference>
<comment type="subcellular location">
    <subcellularLocation>
        <location evidence="1 7">Periplasm</location>
    </subcellularLocation>
</comment>
<evidence type="ECO:0000256" key="7">
    <source>
        <dbReference type="PIRNR" id="PIRNR001488"/>
    </source>
</evidence>
<evidence type="ECO:0000313" key="10">
    <source>
        <dbReference type="EMBL" id="NDK39414.1"/>
    </source>
</evidence>
<evidence type="ECO:0000256" key="8">
    <source>
        <dbReference type="SAM" id="SignalP"/>
    </source>
</evidence>
<dbReference type="InterPro" id="IPR050824">
    <property type="entry name" value="Thiol_disulfide_DsbA"/>
</dbReference>
<dbReference type="PIRSF" id="PIRSF001488">
    <property type="entry name" value="Tdi_protein"/>
    <property type="match status" value="1"/>
</dbReference>
<comment type="similarity">
    <text evidence="2">Belongs to the thioredoxin family. DsbA subfamily.</text>
</comment>
<evidence type="ECO:0000256" key="4">
    <source>
        <dbReference type="ARBA" id="ARBA00022764"/>
    </source>
</evidence>
<dbReference type="InterPro" id="IPR023205">
    <property type="entry name" value="DsbA/DsbL"/>
</dbReference>
<keyword evidence="5 7" id="KW-1015">Disulfide bond</keyword>
<gene>
    <name evidence="10" type="ORF">DT603_11225</name>
</gene>
<dbReference type="SUPFAM" id="SSF52833">
    <property type="entry name" value="Thioredoxin-like"/>
    <property type="match status" value="1"/>
</dbReference>
<feature type="domain" description="Thioredoxin" evidence="9">
    <location>
        <begin position="14"/>
        <end position="207"/>
    </location>
</feature>
<dbReference type="InterPro" id="IPR001853">
    <property type="entry name" value="DSBA-like_thioredoxin_dom"/>
</dbReference>
<comment type="caution">
    <text evidence="10">The sequence shown here is derived from an EMBL/GenBank/DDBJ whole genome shotgun (WGS) entry which is preliminary data.</text>
</comment>
<reference evidence="10 11" key="1">
    <citation type="submission" date="2018-07" db="EMBL/GenBank/DDBJ databases">
        <title>Whole genome Sequencing of Pseudoxanthomonas gei KCTC 32298 (T).</title>
        <authorList>
            <person name="Kumar S."/>
            <person name="Bansal K."/>
            <person name="Kaur A."/>
            <person name="Patil P."/>
            <person name="Sharma S."/>
            <person name="Patil P.B."/>
        </authorList>
    </citation>
    <scope>NUCLEOTIDE SEQUENCE [LARGE SCALE GENOMIC DNA]</scope>
    <source>
        <strain evidence="10 11">KCTC 32298</strain>
    </source>
</reference>
<dbReference type="PANTHER" id="PTHR35891">
    <property type="entry name" value="THIOL:DISULFIDE INTERCHANGE PROTEIN DSBA"/>
    <property type="match status" value="1"/>
</dbReference>
<dbReference type="PROSITE" id="PS51352">
    <property type="entry name" value="THIOREDOXIN_2"/>
    <property type="match status" value="1"/>
</dbReference>
<dbReference type="CDD" id="cd03019">
    <property type="entry name" value="DsbA_DsbA"/>
    <property type="match status" value="1"/>
</dbReference>
<dbReference type="RefSeq" id="WP_162349995.1">
    <property type="nucleotide sequence ID" value="NZ_QOVG01000007.1"/>
</dbReference>
<dbReference type="InterPro" id="IPR013766">
    <property type="entry name" value="Thioredoxin_domain"/>
</dbReference>
<evidence type="ECO:0000256" key="6">
    <source>
        <dbReference type="ARBA" id="ARBA00023284"/>
    </source>
</evidence>
<sequence length="214" mass="23054">MKSPLLLVLLALVPLFASAAPSTAPATPVEGTDYVVIAGGKPYAALAGKVEVAEVFGYTCIHCAHFQPVLSAWQKKQPSWVRFTPVPAAFGGYWTPYARAYYAAAKLRVLAKSHDAMFKAVHETGTLPIQNVSNQEIAAFYAGYGADPKAFVAAMDSPATDLLIDRARDFATVTGVEGTPTLIVNGKYRVLGRSFDDSLRITDFLVARERAARK</sequence>
<evidence type="ECO:0000313" key="11">
    <source>
        <dbReference type="Proteomes" id="UP001429354"/>
    </source>
</evidence>
<keyword evidence="6" id="KW-0676">Redox-active center</keyword>
<proteinExistence type="inferred from homology"/>
<protein>
    <recommendedName>
        <fullName evidence="7">Thiol:disulfide interchange protein</fullName>
    </recommendedName>
</protein>
<keyword evidence="4 7" id="KW-0574">Periplasm</keyword>
<dbReference type="EMBL" id="QOVG01000007">
    <property type="protein sequence ID" value="NDK39414.1"/>
    <property type="molecule type" value="Genomic_DNA"/>
</dbReference>
<feature type="signal peptide" evidence="8">
    <location>
        <begin position="1"/>
        <end position="19"/>
    </location>
</feature>
<evidence type="ECO:0000259" key="9">
    <source>
        <dbReference type="PROSITE" id="PS51352"/>
    </source>
</evidence>
<dbReference type="InterPro" id="IPR036249">
    <property type="entry name" value="Thioredoxin-like_sf"/>
</dbReference>
<evidence type="ECO:0000256" key="5">
    <source>
        <dbReference type="ARBA" id="ARBA00023157"/>
    </source>
</evidence>
<dbReference type="Proteomes" id="UP001429354">
    <property type="component" value="Unassembled WGS sequence"/>
</dbReference>
<keyword evidence="11" id="KW-1185">Reference proteome</keyword>
<accession>A0ABX0AJN1</accession>
<evidence type="ECO:0000256" key="2">
    <source>
        <dbReference type="ARBA" id="ARBA00005791"/>
    </source>
</evidence>
<keyword evidence="3 8" id="KW-0732">Signal</keyword>